<evidence type="ECO:0000259" key="3">
    <source>
        <dbReference type="PROSITE" id="PS50930"/>
    </source>
</evidence>
<keyword evidence="5" id="KW-1185">Reference proteome</keyword>
<protein>
    <submittedName>
        <fullName evidence="4">LytTR family two component transcriptional regulator</fullName>
    </submittedName>
</protein>
<feature type="domain" description="HTH LytTR-type" evidence="3">
    <location>
        <begin position="155"/>
        <end position="254"/>
    </location>
</feature>
<dbReference type="InterPro" id="IPR011006">
    <property type="entry name" value="CheY-like_superfamily"/>
</dbReference>
<dbReference type="PANTHER" id="PTHR37299">
    <property type="entry name" value="TRANSCRIPTIONAL REGULATOR-RELATED"/>
    <property type="match status" value="1"/>
</dbReference>
<reference evidence="4 5" key="1">
    <citation type="submission" date="2018-03" db="EMBL/GenBank/DDBJ databases">
        <title>Genomic Encyclopedia of Archaeal and Bacterial Type Strains, Phase II (KMG-II): from individual species to whole genera.</title>
        <authorList>
            <person name="Goeker M."/>
        </authorList>
    </citation>
    <scope>NUCLEOTIDE SEQUENCE [LARGE SCALE GENOMIC DNA]</scope>
    <source>
        <strain evidence="4 5">DSM 28229</strain>
    </source>
</reference>
<keyword evidence="1" id="KW-0597">Phosphoprotein</keyword>
<dbReference type="SMART" id="SM00448">
    <property type="entry name" value="REC"/>
    <property type="match status" value="1"/>
</dbReference>
<dbReference type="PROSITE" id="PS50930">
    <property type="entry name" value="HTH_LYTTR"/>
    <property type="match status" value="1"/>
</dbReference>
<dbReference type="EMBL" id="QGDO01000001">
    <property type="protein sequence ID" value="PWJ44231.1"/>
    <property type="molecule type" value="Genomic_DNA"/>
</dbReference>
<dbReference type="Gene3D" id="3.40.50.2300">
    <property type="match status" value="1"/>
</dbReference>
<feature type="domain" description="Response regulatory" evidence="2">
    <location>
        <begin position="2"/>
        <end position="116"/>
    </location>
</feature>
<dbReference type="PANTHER" id="PTHR37299:SF1">
    <property type="entry name" value="STAGE 0 SPORULATION PROTEIN A HOMOLOG"/>
    <property type="match status" value="1"/>
</dbReference>
<dbReference type="Pfam" id="PF04397">
    <property type="entry name" value="LytTR"/>
    <property type="match status" value="1"/>
</dbReference>
<evidence type="ECO:0000313" key="5">
    <source>
        <dbReference type="Proteomes" id="UP000245535"/>
    </source>
</evidence>
<dbReference type="InterPro" id="IPR046947">
    <property type="entry name" value="LytR-like"/>
</dbReference>
<dbReference type="InterPro" id="IPR001789">
    <property type="entry name" value="Sig_transdc_resp-reg_receiver"/>
</dbReference>
<accession>A0A315ZFF0</accession>
<dbReference type="InterPro" id="IPR007492">
    <property type="entry name" value="LytTR_DNA-bd_dom"/>
</dbReference>
<dbReference type="Gene3D" id="2.40.50.1020">
    <property type="entry name" value="LytTr DNA-binding domain"/>
    <property type="match status" value="1"/>
</dbReference>
<name>A0A315ZFF0_SEDFL</name>
<gene>
    <name evidence="4" type="ORF">BC781_101581</name>
</gene>
<dbReference type="AlphaFoldDB" id="A0A315ZFF0"/>
<dbReference type="RefSeq" id="WP_109615740.1">
    <property type="nucleotide sequence ID" value="NZ_QGDO01000001.1"/>
</dbReference>
<comment type="caution">
    <text evidence="4">The sequence shown here is derived from an EMBL/GenBank/DDBJ whole genome shotgun (WGS) entry which is preliminary data.</text>
</comment>
<proteinExistence type="predicted"/>
<dbReference type="GO" id="GO:0000156">
    <property type="term" value="F:phosphorelay response regulator activity"/>
    <property type="evidence" value="ECO:0007669"/>
    <property type="project" value="InterPro"/>
</dbReference>
<dbReference type="SUPFAM" id="SSF52172">
    <property type="entry name" value="CheY-like"/>
    <property type="match status" value="1"/>
</dbReference>
<sequence length="254" mass="29981">MNVIIIEDEIPAQRYLTDLLQKHRPNWKVIETLQSVEESVEFIKSNEQPIALYFMDIQLTDGLSFEIFDQCEIDAPVVFVTAYDEYALQAFEVNSLNYMLKPLREEALISTIEKFEAQLVQTSPTEDIIQTVMQDYIGQKKSYRKRFLVQNIKHIEVLPSNQIAYFLSENKAVYAYTFDHRRHQLDFSLDKLSTQLDPEDFYRVNRQCITNVNAVKQLEPYFNGKWILHLNPKTEEQIIISKDKIGKFKQWLDL</sequence>
<dbReference type="PROSITE" id="PS50110">
    <property type="entry name" value="RESPONSE_REGULATORY"/>
    <property type="match status" value="1"/>
</dbReference>
<organism evidence="4 5">
    <name type="scientific">Sediminitomix flava</name>
    <dbReference type="NCBI Taxonomy" id="379075"/>
    <lineage>
        <taxon>Bacteria</taxon>
        <taxon>Pseudomonadati</taxon>
        <taxon>Bacteroidota</taxon>
        <taxon>Cytophagia</taxon>
        <taxon>Cytophagales</taxon>
        <taxon>Flammeovirgaceae</taxon>
        <taxon>Sediminitomix</taxon>
    </lineage>
</organism>
<dbReference type="Pfam" id="PF00072">
    <property type="entry name" value="Response_reg"/>
    <property type="match status" value="1"/>
</dbReference>
<evidence type="ECO:0000259" key="2">
    <source>
        <dbReference type="PROSITE" id="PS50110"/>
    </source>
</evidence>
<dbReference type="SMART" id="SM00850">
    <property type="entry name" value="LytTR"/>
    <property type="match status" value="1"/>
</dbReference>
<evidence type="ECO:0000313" key="4">
    <source>
        <dbReference type="EMBL" id="PWJ44231.1"/>
    </source>
</evidence>
<dbReference type="Proteomes" id="UP000245535">
    <property type="component" value="Unassembled WGS sequence"/>
</dbReference>
<evidence type="ECO:0000256" key="1">
    <source>
        <dbReference type="PROSITE-ProRule" id="PRU00169"/>
    </source>
</evidence>
<feature type="modified residue" description="4-aspartylphosphate" evidence="1">
    <location>
        <position position="56"/>
    </location>
</feature>
<dbReference type="OrthoDB" id="1646880at2"/>
<dbReference type="GO" id="GO:0003677">
    <property type="term" value="F:DNA binding"/>
    <property type="evidence" value="ECO:0007669"/>
    <property type="project" value="InterPro"/>
</dbReference>